<sequence>MVRSAAVPEPSAPSYTLNEELLEKVRVCFRDSKSTTQVVGAFRCYTITHKQFSNKWSLKAKVLCVSLKRENNAFKCRISTIKFSANEPPQIRESWKVKQITSLRELSKAKTDYKPQVNIAISGSGTESFVFDTASERSAFLGCVLVYNQRTYNKKIECQDFEPAVARRTWAEATSETDASENGAEEPAVAEASPDSKKEEEDARDLNLLEAYIRDSGFSLSDLGGLEHHLQSRLHDLDSDNIHAILSNVEEVDGVVGRVNDTLEYVDDLEEWLSVFNAKLTHMRIDISTIEERNNALETKSDNNSALLLELQRLQGALVLDDVTLQNIIITNFNESNLELAVGAARRLHGLLCTLEAAEAGVGEEVEGGGEALPGEYLSMRVVKEKRSELKRLKNTWMSRAKTFLISLFAESVDRAMGNLSGATSDPLSFSSRAVKEIINVAIQELHKTCKSYIGLIDVLISFDTSMAESLAQHYAQNVNRLIDRYVKLICSRPIQVLKMLSAEGAASEETEKGAERMKRSSIANIANIQEIMNFAAKKKPRQKPRQSGVKNLEKPNEEILELFAHILDQIMPKICKDCTFCGVCFFSKDRDEAGLWLEEESEVEADIEWSDKDAIKSTIKVLLRDISGVIFAFIKQALSLDDAFSIPFMKLISAWISRLQGREEHFQTVQWLQEIQAITVSTFNSYMEEHLSTIENPKLKLLQTKSVKGIWILQYFLKFPRIVEHVERLSQQAEEVANVQQASDTVYCLSQELIEQSYCRYSEKSFDFLEELVSIEMKPCHADRLRIENYEFYCSSIASFQVSMPNLAKYFEAASKRKEVAKQRYIKDLLQWCAFSKAFVFLSKLEKLREDIPPGDISFQYGFTPKDFLTAVSSIPKDLDSVRNQAMAIRNRIQKHFRNDQILFKQVLKEVFREIQGNFQSLASNINECYKMLDTTLPWDQIVLTLKQVTL</sequence>
<organism evidence="4">
    <name type="scientific">Chloropicon roscoffensis</name>
    <dbReference type="NCBI Taxonomy" id="1461544"/>
    <lineage>
        <taxon>Eukaryota</taxon>
        <taxon>Viridiplantae</taxon>
        <taxon>Chlorophyta</taxon>
        <taxon>Chloropicophyceae</taxon>
        <taxon>Chloropicales</taxon>
        <taxon>Chloropicaceae</taxon>
        <taxon>Chloropicon</taxon>
    </lineage>
</organism>
<accession>A0A7S3C682</accession>
<dbReference type="Pfam" id="PF09763">
    <property type="entry name" value="Sec3_CC"/>
    <property type="match status" value="1"/>
</dbReference>
<evidence type="ECO:0000259" key="2">
    <source>
        <dbReference type="Pfam" id="PF09763"/>
    </source>
</evidence>
<dbReference type="PANTHER" id="PTHR16092">
    <property type="entry name" value="SEC3/SYNTAXIN-RELATED"/>
    <property type="match status" value="1"/>
</dbReference>
<evidence type="ECO:0000259" key="3">
    <source>
        <dbReference type="Pfam" id="PF15277"/>
    </source>
</evidence>
<evidence type="ECO:0000313" key="4">
    <source>
        <dbReference type="EMBL" id="CAE0187348.1"/>
    </source>
</evidence>
<dbReference type="AlphaFoldDB" id="A0A7S3C682"/>
<dbReference type="PANTHER" id="PTHR16092:SF14">
    <property type="entry name" value="EXOCYST COMPLEX COMPONENT 1 ISOFORM X1"/>
    <property type="match status" value="1"/>
</dbReference>
<protein>
    <recommendedName>
        <fullName evidence="5">Exocyst complex component Sec3 PIP2-binding N-terminal domain-containing protein</fullName>
    </recommendedName>
</protein>
<dbReference type="GO" id="GO:0005886">
    <property type="term" value="C:plasma membrane"/>
    <property type="evidence" value="ECO:0007669"/>
    <property type="project" value="TreeGrafter"/>
</dbReference>
<dbReference type="Pfam" id="PF15277">
    <property type="entry name" value="Sec3-PIP2_bind"/>
    <property type="match status" value="1"/>
</dbReference>
<proteinExistence type="predicted"/>
<name>A0A7S3C682_9CHLO</name>
<feature type="region of interest" description="Disordered" evidence="1">
    <location>
        <begin position="172"/>
        <end position="201"/>
    </location>
</feature>
<dbReference type="InterPro" id="IPR019160">
    <property type="entry name" value="Sec3_CC"/>
</dbReference>
<evidence type="ECO:0008006" key="5">
    <source>
        <dbReference type="Google" id="ProtNLM"/>
    </source>
</evidence>
<feature type="domain" description="Exocyst complex component Sec3 PIP2-binding N-terminal" evidence="3">
    <location>
        <begin position="59"/>
        <end position="146"/>
    </location>
</feature>
<dbReference type="EMBL" id="HBHZ01000512">
    <property type="protein sequence ID" value="CAE0187348.1"/>
    <property type="molecule type" value="Transcribed_RNA"/>
</dbReference>
<feature type="domain" description="Exocyst complex component Sec3 coiled-coil" evidence="2">
    <location>
        <begin position="226"/>
        <end position="349"/>
    </location>
</feature>
<dbReference type="InterPro" id="IPR028258">
    <property type="entry name" value="Sec3-PIP2_bind"/>
</dbReference>
<dbReference type="GO" id="GO:0000145">
    <property type="term" value="C:exocyst"/>
    <property type="evidence" value="ECO:0007669"/>
    <property type="project" value="InterPro"/>
</dbReference>
<evidence type="ECO:0000256" key="1">
    <source>
        <dbReference type="SAM" id="MobiDB-lite"/>
    </source>
</evidence>
<reference evidence="4" key="1">
    <citation type="submission" date="2021-01" db="EMBL/GenBank/DDBJ databases">
        <authorList>
            <person name="Corre E."/>
            <person name="Pelletier E."/>
            <person name="Niang G."/>
            <person name="Scheremetjew M."/>
            <person name="Finn R."/>
            <person name="Kale V."/>
            <person name="Holt S."/>
            <person name="Cochrane G."/>
            <person name="Meng A."/>
            <person name="Brown T."/>
            <person name="Cohen L."/>
        </authorList>
    </citation>
    <scope>NUCLEOTIDE SEQUENCE</scope>
    <source>
        <strain evidence="4">RCC1871</strain>
    </source>
</reference>
<dbReference type="GO" id="GO:0005546">
    <property type="term" value="F:phosphatidylinositol-4,5-bisphosphate binding"/>
    <property type="evidence" value="ECO:0007669"/>
    <property type="project" value="TreeGrafter"/>
</dbReference>
<dbReference type="GO" id="GO:0006893">
    <property type="term" value="P:Golgi to plasma membrane transport"/>
    <property type="evidence" value="ECO:0007669"/>
    <property type="project" value="TreeGrafter"/>
</dbReference>
<dbReference type="GO" id="GO:0006887">
    <property type="term" value="P:exocytosis"/>
    <property type="evidence" value="ECO:0007669"/>
    <property type="project" value="InterPro"/>
</dbReference>
<gene>
    <name evidence="4" type="ORF">CROS1456_LOCUS414</name>
</gene>